<evidence type="ECO:0000256" key="2">
    <source>
        <dbReference type="RuleBase" id="RU366041"/>
    </source>
</evidence>
<keyword evidence="2" id="KW-0460">Magnesium</keyword>
<accession>A0A4D6L7X8</accession>
<reference evidence="5 6" key="1">
    <citation type="submission" date="2019-04" db="EMBL/GenBank/DDBJ databases">
        <title>An improved genome assembly and genetic linkage map for asparagus bean, Vigna unguiculata ssp. sesquipedialis.</title>
        <authorList>
            <person name="Xia Q."/>
            <person name="Zhang R."/>
            <person name="Dong Y."/>
        </authorList>
    </citation>
    <scope>NUCLEOTIDE SEQUENCE [LARGE SCALE GENOMIC DNA]</scope>
    <source>
        <tissue evidence="5">Leaf</tissue>
    </source>
</reference>
<feature type="compositionally biased region" description="Low complexity" evidence="4">
    <location>
        <begin position="1"/>
        <end position="10"/>
    </location>
</feature>
<dbReference type="AlphaFoldDB" id="A0A4D6L7X8"/>
<keyword evidence="3" id="KW-0175">Coiled coil</keyword>
<dbReference type="GO" id="GO:0016020">
    <property type="term" value="C:membrane"/>
    <property type="evidence" value="ECO:0007669"/>
    <property type="project" value="UniProtKB-SubCell"/>
</dbReference>
<dbReference type="Pfam" id="PF22099">
    <property type="entry name" value="MRS2-like"/>
    <property type="match status" value="1"/>
</dbReference>
<dbReference type="InterPro" id="IPR039204">
    <property type="entry name" value="MRS2-like"/>
</dbReference>
<comment type="function">
    <text evidence="2">Magnesium transporter that may mediate the influx of magnesium.</text>
</comment>
<dbReference type="GO" id="GO:0015095">
    <property type="term" value="F:magnesium ion transmembrane transporter activity"/>
    <property type="evidence" value="ECO:0007669"/>
    <property type="project" value="UniProtKB-ARBA"/>
</dbReference>
<evidence type="ECO:0000256" key="1">
    <source>
        <dbReference type="ARBA" id="ARBA00007535"/>
    </source>
</evidence>
<name>A0A4D6L7X8_VIGUN</name>
<dbReference type="Gene3D" id="1.20.58.340">
    <property type="entry name" value="Magnesium transport protein CorA, transmembrane region"/>
    <property type="match status" value="1"/>
</dbReference>
<comment type="similarity">
    <text evidence="1 2">Belongs to the CorA metal ion transporter (MIT) (TC 1.A.35.5) family.</text>
</comment>
<dbReference type="Proteomes" id="UP000501690">
    <property type="component" value="Linkage Group LG2"/>
</dbReference>
<sequence length="436" mass="48610">MGKSSFSFRRSVSRRRTKKTTAPPPRRSPPQPPYAAGITTSPDGAANNRLVAGAGAGTLTKVKKKTGSARLWMRFDRSGGSELVEWEKNTIIHHAAIPARDLRILGPVFSHSSNILAREKAMVVNLEFIKAIVTAEEVLLLDPLRQEVLPFVEQLRQQLPGKSPPKLLGAVEEQEGELQGSNGRQWLPTPETAEGLQSELPFEFQVLEIALEAVCTYLDSSVADLERGAYPVLDELARNVSTKNLEHVRSLKSNLTRLLARVQKVRDEIEHLLDDNEDMAQLYLTRKWLLNQQFEEAQLGATTSNNLPNSARSVRRLGSTRSESLAASHYGDDNDVEDLEMLLDAYFMQLDGTRNKILSVREYIDDTEDYVNIQLDNHRNELIQLQLTLTIASFAIAIDTLVAGTFGMNIPCKFICKMEKVAGIINCGEMYPKKGV</sequence>
<proteinExistence type="inferred from homology"/>
<organism evidence="5 6">
    <name type="scientific">Vigna unguiculata</name>
    <name type="common">Cowpea</name>
    <dbReference type="NCBI Taxonomy" id="3917"/>
    <lineage>
        <taxon>Eukaryota</taxon>
        <taxon>Viridiplantae</taxon>
        <taxon>Streptophyta</taxon>
        <taxon>Embryophyta</taxon>
        <taxon>Tracheophyta</taxon>
        <taxon>Spermatophyta</taxon>
        <taxon>Magnoliopsida</taxon>
        <taxon>eudicotyledons</taxon>
        <taxon>Gunneridae</taxon>
        <taxon>Pentapetalae</taxon>
        <taxon>rosids</taxon>
        <taxon>fabids</taxon>
        <taxon>Fabales</taxon>
        <taxon>Fabaceae</taxon>
        <taxon>Papilionoideae</taxon>
        <taxon>50 kb inversion clade</taxon>
        <taxon>NPAAA clade</taxon>
        <taxon>indigoferoid/millettioid clade</taxon>
        <taxon>Phaseoleae</taxon>
        <taxon>Vigna</taxon>
    </lineage>
</organism>
<evidence type="ECO:0000313" key="6">
    <source>
        <dbReference type="Proteomes" id="UP000501690"/>
    </source>
</evidence>
<evidence type="ECO:0000313" key="5">
    <source>
        <dbReference type="EMBL" id="QCD84586.1"/>
    </source>
</evidence>
<dbReference type="PANTHER" id="PTHR13890:SF2">
    <property type="entry name" value="MAGNESIUM TRANSPORTER MRS2-4-RELATED"/>
    <property type="match status" value="1"/>
</dbReference>
<gene>
    <name evidence="5" type="ORF">DEO72_LG2g4941</name>
</gene>
<protein>
    <recommendedName>
        <fullName evidence="2">Magnesium transporter</fullName>
    </recommendedName>
</protein>
<evidence type="ECO:0000256" key="4">
    <source>
        <dbReference type="SAM" id="MobiDB-lite"/>
    </source>
</evidence>
<keyword evidence="6" id="KW-1185">Reference proteome</keyword>
<dbReference type="EMBL" id="CP039346">
    <property type="protein sequence ID" value="QCD84586.1"/>
    <property type="molecule type" value="Genomic_DNA"/>
</dbReference>
<evidence type="ECO:0000256" key="3">
    <source>
        <dbReference type="SAM" id="Coils"/>
    </source>
</evidence>
<feature type="compositionally biased region" description="Pro residues" evidence="4">
    <location>
        <begin position="22"/>
        <end position="33"/>
    </location>
</feature>
<dbReference type="PANTHER" id="PTHR13890">
    <property type="entry name" value="RNA SPLICING PROTEIN MRS2, MITOCHONDRIAL"/>
    <property type="match status" value="1"/>
</dbReference>
<keyword evidence="2" id="KW-0406">Ion transport</keyword>
<comment type="subcellular location">
    <subcellularLocation>
        <location evidence="2">Membrane</location>
        <topology evidence="2">Multi-pass membrane protein</topology>
    </subcellularLocation>
</comment>
<dbReference type="CDD" id="cd12823">
    <property type="entry name" value="Mrs2_Mfm1p-like"/>
    <property type="match status" value="1"/>
</dbReference>
<dbReference type="Gene3D" id="2.40.128.330">
    <property type="match status" value="1"/>
</dbReference>
<dbReference type="FunFam" id="2.40.128.330:FF:000001">
    <property type="entry name" value="Magnesium transporter MRS2-1"/>
    <property type="match status" value="1"/>
</dbReference>
<keyword evidence="2" id="KW-0813">Transport</keyword>
<feature type="coiled-coil region" evidence="3">
    <location>
        <begin position="248"/>
        <end position="282"/>
    </location>
</feature>
<feature type="region of interest" description="Disordered" evidence="4">
    <location>
        <begin position="1"/>
        <end position="45"/>
    </location>
</feature>